<protein>
    <recommendedName>
        <fullName evidence="16">Cytochrome P450</fullName>
    </recommendedName>
</protein>
<keyword evidence="12" id="KW-0472">Membrane</keyword>
<organism evidence="15">
    <name type="scientific">Photinus pyralis</name>
    <name type="common">Common eastern firefly</name>
    <name type="synonym">Lampyris pyralis</name>
    <dbReference type="NCBI Taxonomy" id="7054"/>
    <lineage>
        <taxon>Eukaryota</taxon>
        <taxon>Metazoa</taxon>
        <taxon>Ecdysozoa</taxon>
        <taxon>Arthropoda</taxon>
        <taxon>Hexapoda</taxon>
        <taxon>Insecta</taxon>
        <taxon>Pterygota</taxon>
        <taxon>Neoptera</taxon>
        <taxon>Endopterygota</taxon>
        <taxon>Coleoptera</taxon>
        <taxon>Polyphaga</taxon>
        <taxon>Elateriformia</taxon>
        <taxon>Elateroidea</taxon>
        <taxon>Lampyridae</taxon>
        <taxon>Lampyrinae</taxon>
        <taxon>Photinus</taxon>
    </lineage>
</organism>
<reference evidence="15" key="1">
    <citation type="journal article" date="2016" name="Sci. Rep.">
        <title>Molecular characterization of firefly nuptial gifts: a multi-omics approach sheds light on postcopulatory sexual selection.</title>
        <authorList>
            <person name="Al-Wathiqui N."/>
            <person name="Fallon T.R."/>
            <person name="South A."/>
            <person name="Weng J.K."/>
            <person name="Lewis S.M."/>
        </authorList>
    </citation>
    <scope>NUCLEOTIDE SEQUENCE</scope>
</reference>
<keyword evidence="6 13" id="KW-0479">Metal-binding</keyword>
<dbReference type="Gene3D" id="1.10.630.10">
    <property type="entry name" value="Cytochrome P450"/>
    <property type="match status" value="1"/>
</dbReference>
<evidence type="ECO:0000256" key="1">
    <source>
        <dbReference type="ARBA" id="ARBA00001971"/>
    </source>
</evidence>
<dbReference type="GO" id="GO:0005506">
    <property type="term" value="F:iron ion binding"/>
    <property type="evidence" value="ECO:0007669"/>
    <property type="project" value="InterPro"/>
</dbReference>
<evidence type="ECO:0000256" key="3">
    <source>
        <dbReference type="ARBA" id="ARBA00004406"/>
    </source>
</evidence>
<accession>A0A1Y1KXD5</accession>
<dbReference type="InterPro" id="IPR002401">
    <property type="entry name" value="Cyt_P450_E_grp-I"/>
</dbReference>
<dbReference type="GO" id="GO:0020037">
    <property type="term" value="F:heme binding"/>
    <property type="evidence" value="ECO:0007669"/>
    <property type="project" value="InterPro"/>
</dbReference>
<evidence type="ECO:0000256" key="6">
    <source>
        <dbReference type="ARBA" id="ARBA00022723"/>
    </source>
</evidence>
<dbReference type="AlphaFoldDB" id="A0A1Y1KXD5"/>
<evidence type="ECO:0000256" key="4">
    <source>
        <dbReference type="ARBA" id="ARBA00010617"/>
    </source>
</evidence>
<dbReference type="FunFam" id="1.10.630.10:FF:000042">
    <property type="entry name" value="Cytochrome P450"/>
    <property type="match status" value="1"/>
</dbReference>
<evidence type="ECO:0000256" key="14">
    <source>
        <dbReference type="RuleBase" id="RU000461"/>
    </source>
</evidence>
<dbReference type="PANTHER" id="PTHR24292:SF45">
    <property type="entry name" value="CYTOCHROME P450 6G1-RELATED"/>
    <property type="match status" value="1"/>
</dbReference>
<evidence type="ECO:0000256" key="7">
    <source>
        <dbReference type="ARBA" id="ARBA00022824"/>
    </source>
</evidence>
<evidence type="ECO:0000256" key="9">
    <source>
        <dbReference type="ARBA" id="ARBA00023002"/>
    </source>
</evidence>
<name>A0A1Y1KXD5_PHOPY</name>
<keyword evidence="8" id="KW-0492">Microsome</keyword>
<keyword evidence="9 14" id="KW-0560">Oxidoreductase</keyword>
<sequence length="489" mass="55641">MATLAILGVVFACIVILLYLHCKHKFNYWKSRGVPHKKPAFLFGNILNAALSPYPIGLYISKLCGKFGNSPYFGFYSFTRPFLILKDPDIIKHILVKDFAAFPNRLEDAPWEPILNNTLFAMKSPKWKELRTQLTPVFSSAKIRLMMSLIIECGKNMEEYLTMKVGENLEVKEICSKFMADVISSCAFGINGNSFQHENSDLRKHGEMVLPNTIICYLKMAAYFFTPAAVRLLKFSLFNMESVQFFKYTYRTVIKQRTQDEVGRKDLLDILSKNPFFCHESNDDLLIANPIVFFIAGFETTGTAISLALHELGVNPNIQSKLRAEIASVIGRHGGLTFEAVNEMKYLHMVISETLRKYPVTPIIPREATEDYEIRKTGLIIEKGTQIIISHDALHKDPKYFPNPEVFDPERFSESNVHSINSYTYLPFGKGPRNCIGERFALLTAKVGIIYALTKFMVHTNSNTTDPMEFSRSLFLTAKHGVNLTFTRI</sequence>
<keyword evidence="10 13" id="KW-0408">Iron</keyword>
<dbReference type="PRINTS" id="PR00385">
    <property type="entry name" value="P450"/>
</dbReference>
<feature type="binding site" description="axial binding residue" evidence="13">
    <location>
        <position position="435"/>
    </location>
    <ligand>
        <name>heme</name>
        <dbReference type="ChEBI" id="CHEBI:30413"/>
    </ligand>
    <ligandPart>
        <name>Fe</name>
        <dbReference type="ChEBI" id="CHEBI:18248"/>
    </ligandPart>
</feature>
<evidence type="ECO:0000256" key="13">
    <source>
        <dbReference type="PIRSR" id="PIRSR602401-1"/>
    </source>
</evidence>
<dbReference type="Pfam" id="PF00067">
    <property type="entry name" value="p450"/>
    <property type="match status" value="1"/>
</dbReference>
<proteinExistence type="inferred from homology"/>
<comment type="similarity">
    <text evidence="4 14">Belongs to the cytochrome P450 family.</text>
</comment>
<dbReference type="InterPro" id="IPR017972">
    <property type="entry name" value="Cyt_P450_CS"/>
</dbReference>
<dbReference type="PRINTS" id="PR00463">
    <property type="entry name" value="EP450I"/>
</dbReference>
<dbReference type="GO" id="GO:0016705">
    <property type="term" value="F:oxidoreductase activity, acting on paired donors, with incorporation or reduction of molecular oxygen"/>
    <property type="evidence" value="ECO:0007669"/>
    <property type="project" value="InterPro"/>
</dbReference>
<dbReference type="SUPFAM" id="SSF48264">
    <property type="entry name" value="Cytochrome P450"/>
    <property type="match status" value="1"/>
</dbReference>
<dbReference type="GO" id="GO:0005789">
    <property type="term" value="C:endoplasmic reticulum membrane"/>
    <property type="evidence" value="ECO:0007669"/>
    <property type="project" value="UniProtKB-SubCell"/>
</dbReference>
<dbReference type="InterPro" id="IPR036396">
    <property type="entry name" value="Cyt_P450_sf"/>
</dbReference>
<evidence type="ECO:0000256" key="8">
    <source>
        <dbReference type="ARBA" id="ARBA00022848"/>
    </source>
</evidence>
<evidence type="ECO:0000256" key="10">
    <source>
        <dbReference type="ARBA" id="ARBA00023004"/>
    </source>
</evidence>
<evidence type="ECO:0008006" key="16">
    <source>
        <dbReference type="Google" id="ProtNLM"/>
    </source>
</evidence>
<evidence type="ECO:0000256" key="2">
    <source>
        <dbReference type="ARBA" id="ARBA00004174"/>
    </source>
</evidence>
<dbReference type="EMBL" id="GEZM01073255">
    <property type="protein sequence ID" value="JAV65224.1"/>
    <property type="molecule type" value="Transcribed_RNA"/>
</dbReference>
<evidence type="ECO:0000256" key="11">
    <source>
        <dbReference type="ARBA" id="ARBA00023033"/>
    </source>
</evidence>
<dbReference type="EMBL" id="GEZM01073252">
    <property type="protein sequence ID" value="JAV65227.1"/>
    <property type="molecule type" value="Transcribed_RNA"/>
</dbReference>
<dbReference type="InterPro" id="IPR050476">
    <property type="entry name" value="Insect_CytP450_Detox"/>
</dbReference>
<comment type="subcellular location">
    <subcellularLocation>
        <location evidence="3">Endoplasmic reticulum membrane</location>
        <topology evidence="3">Peripheral membrane protein</topology>
    </subcellularLocation>
    <subcellularLocation>
        <location evidence="2">Microsome membrane</location>
        <topology evidence="2">Peripheral membrane protein</topology>
    </subcellularLocation>
</comment>
<comment type="cofactor">
    <cofactor evidence="1 13">
        <name>heme</name>
        <dbReference type="ChEBI" id="CHEBI:30413"/>
    </cofactor>
</comment>
<dbReference type="CDD" id="cd11056">
    <property type="entry name" value="CYP6-like"/>
    <property type="match status" value="1"/>
</dbReference>
<dbReference type="InterPro" id="IPR001128">
    <property type="entry name" value="Cyt_P450"/>
</dbReference>
<dbReference type="EMBL" id="GEZM01073250">
    <property type="protein sequence ID" value="JAV65229.1"/>
    <property type="molecule type" value="Transcribed_RNA"/>
</dbReference>
<dbReference type="PANTHER" id="PTHR24292">
    <property type="entry name" value="CYTOCHROME P450"/>
    <property type="match status" value="1"/>
</dbReference>
<dbReference type="PROSITE" id="PS00086">
    <property type="entry name" value="CYTOCHROME_P450"/>
    <property type="match status" value="1"/>
</dbReference>
<dbReference type="GO" id="GO:0004497">
    <property type="term" value="F:monooxygenase activity"/>
    <property type="evidence" value="ECO:0007669"/>
    <property type="project" value="UniProtKB-KW"/>
</dbReference>
<keyword evidence="7" id="KW-0256">Endoplasmic reticulum</keyword>
<evidence type="ECO:0000313" key="15">
    <source>
        <dbReference type="EMBL" id="JAV65228.1"/>
    </source>
</evidence>
<keyword evidence="5 13" id="KW-0349">Heme</keyword>
<evidence type="ECO:0000256" key="12">
    <source>
        <dbReference type="ARBA" id="ARBA00023136"/>
    </source>
</evidence>
<evidence type="ECO:0000256" key="5">
    <source>
        <dbReference type="ARBA" id="ARBA00022617"/>
    </source>
</evidence>
<keyword evidence="11 14" id="KW-0503">Monooxygenase</keyword>
<dbReference type="EMBL" id="GEZM01073251">
    <property type="protein sequence ID" value="JAV65228.1"/>
    <property type="molecule type" value="Transcribed_RNA"/>
</dbReference>